<feature type="compositionally biased region" description="Polar residues" evidence="1">
    <location>
        <begin position="109"/>
        <end position="123"/>
    </location>
</feature>
<protein>
    <submittedName>
        <fullName evidence="2">Uncharacterized protein</fullName>
    </submittedName>
</protein>
<feature type="compositionally biased region" description="Polar residues" evidence="1">
    <location>
        <begin position="297"/>
        <end position="308"/>
    </location>
</feature>
<evidence type="ECO:0000256" key="1">
    <source>
        <dbReference type="SAM" id="MobiDB-lite"/>
    </source>
</evidence>
<comment type="caution">
    <text evidence="2">The sequence shown here is derived from an EMBL/GenBank/DDBJ whole genome shotgun (WGS) entry which is preliminary data.</text>
</comment>
<feature type="compositionally biased region" description="Basic and acidic residues" evidence="1">
    <location>
        <begin position="278"/>
        <end position="288"/>
    </location>
</feature>
<feature type="compositionally biased region" description="Gly residues" evidence="1">
    <location>
        <begin position="531"/>
        <end position="542"/>
    </location>
</feature>
<feature type="compositionally biased region" description="Gly residues" evidence="1">
    <location>
        <begin position="553"/>
        <end position="567"/>
    </location>
</feature>
<feature type="compositionally biased region" description="Gly residues" evidence="1">
    <location>
        <begin position="39"/>
        <end position="57"/>
    </location>
</feature>
<gene>
    <name evidence="2" type="ORF">P691DRAFT_292067</name>
</gene>
<feature type="region of interest" description="Disordered" evidence="1">
    <location>
        <begin position="205"/>
        <end position="359"/>
    </location>
</feature>
<organism evidence="2 3">
    <name type="scientific">Macrolepiota fuliginosa MF-IS2</name>
    <dbReference type="NCBI Taxonomy" id="1400762"/>
    <lineage>
        <taxon>Eukaryota</taxon>
        <taxon>Fungi</taxon>
        <taxon>Dikarya</taxon>
        <taxon>Basidiomycota</taxon>
        <taxon>Agaricomycotina</taxon>
        <taxon>Agaricomycetes</taxon>
        <taxon>Agaricomycetidae</taxon>
        <taxon>Agaricales</taxon>
        <taxon>Agaricineae</taxon>
        <taxon>Agaricaceae</taxon>
        <taxon>Macrolepiota</taxon>
    </lineage>
</organism>
<dbReference type="EMBL" id="MU151326">
    <property type="protein sequence ID" value="KAF9445076.1"/>
    <property type="molecule type" value="Genomic_DNA"/>
</dbReference>
<sequence>MRHHQHNHHSGSGVVAADATAGVVQENPTAGPVSYPSYDGGGGGGDGGHRGGSGGFSGNTSAESAAMYPVRHEQAYPGMGMGSADSYAYMTGSAQSPLGVIGPPPMAGTGTTSSEEITRLTQSSPPPDSGTLLGSPLQSYEVPQGAATANGSALVSDPFGDSRAALLSSTSGHGYHSSDALTSSLYFGGGSSSVGHVMGSSGMGGALTSSSGHGVSLNAGRSKSVSPTAEKRNMPPPSSYVPPRDGTVDSSDSGSGSDMSSMRGLFERFRSLSKGKGKGRERDRKRSLQYESGVGMSRSSGESMASRRSMSAGHGSALGHASAHGHGYPHPHLHQPSSLLNPPNPIPLPSSVPRPVSPTGAPPVPAIRYPDPAVDPASMGYYSILDEYRPPPGFPSHLQQHPDPQGDFGHSLISGSDSPYTDIWEPPTLFRSPSPVPTDTSSYVEGLLNPRMLPGNSSGLGTPGGSEAGKVGMGGRRDGMSSGGLGVSVLGTNQGGGSVMSLRDNVDYSRPISGAVILGMRSTTTFATEGDGTGTGGGGSIVGDGTPSRRESGGSGNGGGDAEGSGGALVEVRG</sequence>
<feature type="compositionally biased region" description="Pro residues" evidence="1">
    <location>
        <begin position="342"/>
        <end position="359"/>
    </location>
</feature>
<feature type="compositionally biased region" description="Low complexity" evidence="1">
    <location>
        <begin position="309"/>
        <end position="326"/>
    </location>
</feature>
<keyword evidence="3" id="KW-1185">Reference proteome</keyword>
<evidence type="ECO:0000313" key="3">
    <source>
        <dbReference type="Proteomes" id="UP000807342"/>
    </source>
</evidence>
<evidence type="ECO:0000313" key="2">
    <source>
        <dbReference type="EMBL" id="KAF9445076.1"/>
    </source>
</evidence>
<feature type="region of interest" description="Disordered" evidence="1">
    <location>
        <begin position="26"/>
        <end position="62"/>
    </location>
</feature>
<proteinExistence type="predicted"/>
<feature type="region of interest" description="Disordered" evidence="1">
    <location>
        <begin position="100"/>
        <end position="137"/>
    </location>
</feature>
<dbReference type="AlphaFoldDB" id="A0A9P5X839"/>
<feature type="region of interest" description="Disordered" evidence="1">
    <location>
        <begin position="526"/>
        <end position="574"/>
    </location>
</feature>
<dbReference type="Proteomes" id="UP000807342">
    <property type="component" value="Unassembled WGS sequence"/>
</dbReference>
<feature type="compositionally biased region" description="Low complexity" evidence="1">
    <location>
        <begin position="249"/>
        <end position="262"/>
    </location>
</feature>
<reference evidence="2" key="1">
    <citation type="submission" date="2020-11" db="EMBL/GenBank/DDBJ databases">
        <authorList>
            <consortium name="DOE Joint Genome Institute"/>
            <person name="Ahrendt S."/>
            <person name="Riley R."/>
            <person name="Andreopoulos W."/>
            <person name="Labutti K."/>
            <person name="Pangilinan J."/>
            <person name="Ruiz-Duenas F.J."/>
            <person name="Barrasa J.M."/>
            <person name="Sanchez-Garcia M."/>
            <person name="Camarero S."/>
            <person name="Miyauchi S."/>
            <person name="Serrano A."/>
            <person name="Linde D."/>
            <person name="Babiker R."/>
            <person name="Drula E."/>
            <person name="Ayuso-Fernandez I."/>
            <person name="Pacheco R."/>
            <person name="Padilla G."/>
            <person name="Ferreira P."/>
            <person name="Barriuso J."/>
            <person name="Kellner H."/>
            <person name="Castanera R."/>
            <person name="Alfaro M."/>
            <person name="Ramirez L."/>
            <person name="Pisabarro A.G."/>
            <person name="Kuo A."/>
            <person name="Tritt A."/>
            <person name="Lipzen A."/>
            <person name="He G."/>
            <person name="Yan M."/>
            <person name="Ng V."/>
            <person name="Cullen D."/>
            <person name="Martin F."/>
            <person name="Rosso M.-N."/>
            <person name="Henrissat B."/>
            <person name="Hibbett D."/>
            <person name="Martinez A.T."/>
            <person name="Grigoriev I.V."/>
        </authorList>
    </citation>
    <scope>NUCLEOTIDE SEQUENCE</scope>
    <source>
        <strain evidence="2">MF-IS2</strain>
    </source>
</reference>
<accession>A0A9P5X839</accession>
<feature type="compositionally biased region" description="Polar residues" evidence="1">
    <location>
        <begin position="207"/>
        <end position="227"/>
    </location>
</feature>
<dbReference type="OrthoDB" id="3071158at2759"/>
<name>A0A9P5X839_9AGAR</name>